<comment type="caution">
    <text evidence="1">The sequence shown here is derived from an EMBL/GenBank/DDBJ whole genome shotgun (WGS) entry which is preliminary data.</text>
</comment>
<accession>A0A9D5KA47</accession>
<dbReference type="PROSITE" id="PS51257">
    <property type="entry name" value="PROKAR_LIPOPROTEIN"/>
    <property type="match status" value="1"/>
</dbReference>
<evidence type="ECO:0008006" key="3">
    <source>
        <dbReference type="Google" id="ProtNLM"/>
    </source>
</evidence>
<gene>
    <name evidence="1" type="ORF">GF359_07635</name>
</gene>
<proteinExistence type="predicted"/>
<name>A0A9D5KA47_UNCW3</name>
<reference evidence="1" key="1">
    <citation type="submission" date="2019-11" db="EMBL/GenBank/DDBJ databases">
        <title>Microbial mats filling the niche in hypersaline microbial mats.</title>
        <authorList>
            <person name="Wong H.L."/>
            <person name="Macleod F.I."/>
            <person name="White R.A. III"/>
            <person name="Burns B.P."/>
        </authorList>
    </citation>
    <scope>NUCLEOTIDE SEQUENCE</scope>
    <source>
        <strain evidence="1">Bin_327</strain>
    </source>
</reference>
<sequence>MKRTIVTLSVLIFAILLACSVVEVVRNEQQYFPLAESNEWVYEVRCNGAVDTVTCRMKQIGEGEYAWDNQNTKADDSGYASIMGGTTFIGGSEPFDDSSKIVVDSAMNLSWRGVGDISGEKDYTNEGNIYTVSTPAGTFTDCIKLEDPQTLSSEQFEVWLAPDIGPVQIYRWFGSDIIIEYRLIEFIPSS</sequence>
<evidence type="ECO:0000313" key="2">
    <source>
        <dbReference type="Proteomes" id="UP000630660"/>
    </source>
</evidence>
<organism evidence="1 2">
    <name type="scientific">candidate division WOR-3 bacterium</name>
    <dbReference type="NCBI Taxonomy" id="2052148"/>
    <lineage>
        <taxon>Bacteria</taxon>
        <taxon>Bacteria division WOR-3</taxon>
    </lineage>
</organism>
<dbReference type="EMBL" id="WJKJ01000251">
    <property type="protein sequence ID" value="MBD3365072.1"/>
    <property type="molecule type" value="Genomic_DNA"/>
</dbReference>
<dbReference type="Proteomes" id="UP000630660">
    <property type="component" value="Unassembled WGS sequence"/>
</dbReference>
<dbReference type="AlphaFoldDB" id="A0A9D5KA47"/>
<evidence type="ECO:0000313" key="1">
    <source>
        <dbReference type="EMBL" id="MBD3365072.1"/>
    </source>
</evidence>
<protein>
    <recommendedName>
        <fullName evidence="3">DUF3108 domain-containing protein</fullName>
    </recommendedName>
</protein>